<comment type="subcellular location">
    <subcellularLocation>
        <location evidence="10">Cytoplasm</location>
    </subcellularLocation>
    <subcellularLocation>
        <location evidence="10">Nucleus</location>
    </subcellularLocation>
</comment>
<evidence type="ECO:0000256" key="3">
    <source>
        <dbReference type="ARBA" id="ARBA00022517"/>
    </source>
</evidence>
<feature type="binding site" evidence="10">
    <location>
        <position position="116"/>
    </location>
    <ligand>
        <name>ATP</name>
        <dbReference type="ChEBI" id="CHEBI:30616"/>
    </ligand>
</feature>
<evidence type="ECO:0000256" key="1">
    <source>
        <dbReference type="ARBA" id="ARBA00000582"/>
    </source>
</evidence>
<reference evidence="12" key="1">
    <citation type="submission" date="2011-05" db="EMBL/GenBank/DDBJ databases">
        <authorList>
            <person name="Richards S.R."/>
            <person name="Qu J."/>
            <person name="Jiang H."/>
            <person name="Jhangiani S.N."/>
            <person name="Agravi P."/>
            <person name="Goodspeed R."/>
            <person name="Gross S."/>
            <person name="Mandapat C."/>
            <person name="Jackson L."/>
            <person name="Mathew T."/>
            <person name="Pu L."/>
            <person name="Thornton R."/>
            <person name="Saada N."/>
            <person name="Wilczek-Boney K.B."/>
            <person name="Lee S."/>
            <person name="Kovar C."/>
            <person name="Wu Y."/>
            <person name="Scherer S.E."/>
            <person name="Worley K.C."/>
            <person name="Muzny D.M."/>
            <person name="Gibbs R."/>
        </authorList>
    </citation>
    <scope>NUCLEOTIDE SEQUENCE</scope>
    <source>
        <strain evidence="12">Brora</strain>
    </source>
</reference>
<feature type="binding site" evidence="10">
    <location>
        <position position="25"/>
    </location>
    <ligand>
        <name>ATP</name>
        <dbReference type="ChEBI" id="CHEBI:30616"/>
    </ligand>
</feature>
<evidence type="ECO:0000256" key="5">
    <source>
        <dbReference type="ARBA" id="ARBA00022679"/>
    </source>
</evidence>
<name>T1J373_STRMM</name>
<evidence type="ECO:0000313" key="11">
    <source>
        <dbReference type="EnsemblMetazoa" id="SMAR008032-PA"/>
    </source>
</evidence>
<evidence type="ECO:0000256" key="9">
    <source>
        <dbReference type="ARBA" id="ARBA00023242"/>
    </source>
</evidence>
<evidence type="ECO:0000256" key="8">
    <source>
        <dbReference type="ARBA" id="ARBA00022840"/>
    </source>
</evidence>
<comment type="catalytic activity">
    <reaction evidence="10">
        <text>ATP + H2O = ADP + phosphate + H(+)</text>
        <dbReference type="Rhea" id="RHEA:13065"/>
        <dbReference type="ChEBI" id="CHEBI:15377"/>
        <dbReference type="ChEBI" id="CHEBI:15378"/>
        <dbReference type="ChEBI" id="CHEBI:30616"/>
        <dbReference type="ChEBI" id="CHEBI:43474"/>
        <dbReference type="ChEBI" id="CHEBI:456216"/>
    </reaction>
</comment>
<protein>
    <recommendedName>
        <fullName evidence="10">Adenylate kinase isoenzyme 6 homolog</fullName>
        <shortName evidence="10">AK6</shortName>
        <ecNumber evidence="10">2.7.4.3</ecNumber>
    </recommendedName>
    <alternativeName>
        <fullName evidence="10">Dual activity adenylate kinase/ATPase</fullName>
        <shortName evidence="10">AK/ATPase</shortName>
    </alternativeName>
</protein>
<dbReference type="EMBL" id="JH431820">
    <property type="status" value="NOT_ANNOTATED_CDS"/>
    <property type="molecule type" value="Genomic_DNA"/>
</dbReference>
<dbReference type="GO" id="GO:0005634">
    <property type="term" value="C:nucleus"/>
    <property type="evidence" value="ECO:0007669"/>
    <property type="project" value="UniProtKB-SubCell"/>
</dbReference>
<reference evidence="11" key="2">
    <citation type="submission" date="2015-02" db="UniProtKB">
        <authorList>
            <consortium name="EnsemblMetazoa"/>
        </authorList>
    </citation>
    <scope>IDENTIFICATION</scope>
</reference>
<dbReference type="HAMAP" id="MF_00039">
    <property type="entry name" value="Adenylate_kinase_AK6"/>
    <property type="match status" value="1"/>
</dbReference>
<dbReference type="GO" id="GO:0006364">
    <property type="term" value="P:rRNA processing"/>
    <property type="evidence" value="ECO:0007669"/>
    <property type="project" value="UniProtKB-KW"/>
</dbReference>
<dbReference type="InterPro" id="IPR020618">
    <property type="entry name" value="Adenyl_kinase_AK6"/>
</dbReference>
<feature type="binding site" evidence="10">
    <location>
        <position position="23"/>
    </location>
    <ligand>
        <name>ATP</name>
        <dbReference type="ChEBI" id="CHEBI:30616"/>
    </ligand>
</feature>
<evidence type="ECO:0000256" key="7">
    <source>
        <dbReference type="ARBA" id="ARBA00022777"/>
    </source>
</evidence>
<comment type="caution">
    <text evidence="10">Lacks conserved residue(s) required for the propagation of feature annotation.</text>
</comment>
<dbReference type="GO" id="GO:0016887">
    <property type="term" value="F:ATP hydrolysis activity"/>
    <property type="evidence" value="ECO:0007669"/>
    <property type="project" value="UniProtKB-UniRule"/>
</dbReference>
<feature type="binding site" evidence="10">
    <location>
        <position position="24"/>
    </location>
    <ligand>
        <name>ATP</name>
        <dbReference type="ChEBI" id="CHEBI:30616"/>
    </ligand>
</feature>
<dbReference type="Pfam" id="PF13238">
    <property type="entry name" value="AAA_18"/>
    <property type="match status" value="1"/>
</dbReference>
<accession>T1J373</accession>
<keyword evidence="3 10" id="KW-0690">Ribosome biogenesis</keyword>
<comment type="similarity">
    <text evidence="10">Belongs to the adenylate kinase family. AK6 subfamily.</text>
</comment>
<dbReference type="FunFam" id="3.40.50.300:FF:000372">
    <property type="entry name" value="Adenylate kinase isoenzyme 6 homolog"/>
    <property type="match status" value="1"/>
</dbReference>
<dbReference type="Gene3D" id="3.40.50.300">
    <property type="entry name" value="P-loop containing nucleotide triphosphate hydrolases"/>
    <property type="match status" value="1"/>
</dbReference>
<keyword evidence="8 10" id="KW-0067">ATP-binding</keyword>
<dbReference type="HOGENOM" id="CLU_079096_3_1_1"/>
<comment type="function">
    <text evidence="10">Broad-specificity nucleoside monophosphate (NMP) kinase that catalyzes the reversible transfer of the terminal phosphate group between nucleoside triphosphates and monophosphates. Has also ATPase activity. Involved in the late cytoplasmic maturation steps of the 40S ribosomal particles, specifically 18S rRNA maturation. While NMP activity is not required for ribosome maturation, ATPase activity is. Associates transiently with small ribosomal subunit protein uS11. ATP hydrolysis breaks the interaction with uS11. May temporarily remove uS11 from the ribosome to enable a conformational change of the ribosomal RNA that is needed for the final maturation step of the small ribosomal subunit. Its NMP activity may have a role in nuclear energy homeostasis.</text>
</comment>
<dbReference type="eggNOG" id="KOG3347">
    <property type="taxonomic scope" value="Eukaryota"/>
</dbReference>
<dbReference type="SUPFAM" id="SSF52540">
    <property type="entry name" value="P-loop containing nucleoside triphosphate hydrolases"/>
    <property type="match status" value="1"/>
</dbReference>
<dbReference type="PANTHER" id="PTHR12595:SF0">
    <property type="entry name" value="ADENYLATE KINASE ISOENZYME 6"/>
    <property type="match status" value="1"/>
</dbReference>
<organism evidence="11 12">
    <name type="scientific">Strigamia maritima</name>
    <name type="common">European centipede</name>
    <name type="synonym">Geophilus maritimus</name>
    <dbReference type="NCBI Taxonomy" id="126957"/>
    <lineage>
        <taxon>Eukaryota</taxon>
        <taxon>Metazoa</taxon>
        <taxon>Ecdysozoa</taxon>
        <taxon>Arthropoda</taxon>
        <taxon>Myriapoda</taxon>
        <taxon>Chilopoda</taxon>
        <taxon>Pleurostigmophora</taxon>
        <taxon>Geophilomorpha</taxon>
        <taxon>Linotaeniidae</taxon>
        <taxon>Strigamia</taxon>
    </lineage>
</organism>
<comment type="subunit">
    <text evidence="10">Monomer and homodimer. Interacts with small ribosomal subunit protein uS11. Not a structural component of 43S pre-ribosomes, but transiently interacts with them by binding to uS11.</text>
</comment>
<dbReference type="Proteomes" id="UP000014500">
    <property type="component" value="Unassembled WGS sequence"/>
</dbReference>
<evidence type="ECO:0000256" key="2">
    <source>
        <dbReference type="ARBA" id="ARBA00022490"/>
    </source>
</evidence>
<dbReference type="GO" id="GO:0042274">
    <property type="term" value="P:ribosomal small subunit biogenesis"/>
    <property type="evidence" value="ECO:0007669"/>
    <property type="project" value="UniProtKB-UniRule"/>
</dbReference>
<keyword evidence="4 10" id="KW-0698">rRNA processing</keyword>
<keyword evidence="9 10" id="KW-0539">Nucleus</keyword>
<keyword evidence="7 10" id="KW-0418">Kinase</keyword>
<dbReference type="STRING" id="126957.T1J373"/>
<dbReference type="OMA" id="IESECPI"/>
<dbReference type="AlphaFoldDB" id="T1J373"/>
<dbReference type="GO" id="GO:0005524">
    <property type="term" value="F:ATP binding"/>
    <property type="evidence" value="ECO:0007669"/>
    <property type="project" value="UniProtKB-KW"/>
</dbReference>
<evidence type="ECO:0000256" key="4">
    <source>
        <dbReference type="ARBA" id="ARBA00022552"/>
    </source>
</evidence>
<dbReference type="PhylomeDB" id="T1J373"/>
<keyword evidence="5 10" id="KW-0808">Transferase</keyword>
<feature type="binding site" evidence="10">
    <location>
        <position position="20"/>
    </location>
    <ligand>
        <name>ATP</name>
        <dbReference type="ChEBI" id="CHEBI:30616"/>
    </ligand>
</feature>
<dbReference type="EnsemblMetazoa" id="SMAR008032-RA">
    <property type="protein sequence ID" value="SMAR008032-PA"/>
    <property type="gene ID" value="SMAR008032"/>
</dbReference>
<evidence type="ECO:0000313" key="12">
    <source>
        <dbReference type="Proteomes" id="UP000014500"/>
    </source>
</evidence>
<evidence type="ECO:0000256" key="6">
    <source>
        <dbReference type="ARBA" id="ARBA00022741"/>
    </source>
</evidence>
<dbReference type="GO" id="GO:0004017">
    <property type="term" value="F:AMP kinase activity"/>
    <property type="evidence" value="ECO:0007669"/>
    <property type="project" value="UniProtKB-UniRule"/>
</dbReference>
<feature type="binding site" evidence="10">
    <location>
        <position position="22"/>
    </location>
    <ligand>
        <name>ATP</name>
        <dbReference type="ChEBI" id="CHEBI:30616"/>
    </ligand>
</feature>
<dbReference type="PANTHER" id="PTHR12595">
    <property type="entry name" value="POS9-ACTIVATING FACTOR FAP7-RELATED"/>
    <property type="match status" value="1"/>
</dbReference>
<keyword evidence="2 10" id="KW-0963">Cytoplasm</keyword>
<proteinExistence type="inferred from homology"/>
<dbReference type="InterPro" id="IPR027417">
    <property type="entry name" value="P-loop_NTPase"/>
</dbReference>
<keyword evidence="12" id="KW-1185">Reference proteome</keyword>
<feature type="region of interest" description="NMPbind" evidence="10">
    <location>
        <begin position="40"/>
        <end position="63"/>
    </location>
</feature>
<comment type="catalytic activity">
    <reaction evidence="1 10">
        <text>AMP + ATP = 2 ADP</text>
        <dbReference type="Rhea" id="RHEA:12973"/>
        <dbReference type="ChEBI" id="CHEBI:30616"/>
        <dbReference type="ChEBI" id="CHEBI:456215"/>
        <dbReference type="ChEBI" id="CHEBI:456216"/>
        <dbReference type="EC" id="2.7.4.3"/>
    </reaction>
</comment>
<feature type="region of interest" description="LID" evidence="10">
    <location>
        <begin position="115"/>
        <end position="125"/>
    </location>
</feature>
<dbReference type="EC" id="2.7.4.3" evidence="10"/>
<keyword evidence="6 10" id="KW-0547">Nucleotide-binding</keyword>
<evidence type="ECO:0000256" key="10">
    <source>
        <dbReference type="HAMAP-Rule" id="MF_03173"/>
    </source>
</evidence>
<dbReference type="GO" id="GO:0005737">
    <property type="term" value="C:cytoplasm"/>
    <property type="evidence" value="ECO:0007669"/>
    <property type="project" value="UniProtKB-SubCell"/>
</dbReference>
<sequence length="203" mass="23173">METSILSRGRPNILITGSPGTGKSTLCEEVAEKCHLRWLNVGKIAEENDLFDGFDETYGCPILDEDRVIDELEDEIASGGNVVDYHGCDFFPKRWFDIVFVLRTDNTRLFDRLTQRGQSGKKLQDNLQCEIFQTILEEAKDAYPIEIVHEFQSNTPEDMDENVEKILKWVEIFSRFGMEETSWDADSRVVSAILGSFCVCLSE</sequence>